<dbReference type="AlphaFoldDB" id="A0A0G4HQB9"/>
<feature type="compositionally biased region" description="Basic and acidic residues" evidence="1">
    <location>
        <begin position="74"/>
        <end position="85"/>
    </location>
</feature>
<organism evidence="2">
    <name type="scientific">Chromera velia CCMP2878</name>
    <dbReference type="NCBI Taxonomy" id="1169474"/>
    <lineage>
        <taxon>Eukaryota</taxon>
        <taxon>Sar</taxon>
        <taxon>Alveolata</taxon>
        <taxon>Colpodellida</taxon>
        <taxon>Chromeraceae</taxon>
        <taxon>Chromera</taxon>
    </lineage>
</organism>
<evidence type="ECO:0000256" key="1">
    <source>
        <dbReference type="SAM" id="MobiDB-lite"/>
    </source>
</evidence>
<feature type="compositionally biased region" description="Gly residues" evidence="1">
    <location>
        <begin position="134"/>
        <end position="149"/>
    </location>
</feature>
<feature type="compositionally biased region" description="Basic and acidic residues" evidence="1">
    <location>
        <begin position="1"/>
        <end position="12"/>
    </location>
</feature>
<proteinExistence type="predicted"/>
<feature type="region of interest" description="Disordered" evidence="1">
    <location>
        <begin position="1"/>
        <end position="89"/>
    </location>
</feature>
<reference evidence="2" key="1">
    <citation type="submission" date="2014-11" db="EMBL/GenBank/DDBJ databases">
        <authorList>
            <person name="Otto D Thomas"/>
            <person name="Naeem Raeece"/>
        </authorList>
    </citation>
    <scope>NUCLEOTIDE SEQUENCE</scope>
</reference>
<protein>
    <submittedName>
        <fullName evidence="2">Uncharacterized protein</fullName>
    </submittedName>
</protein>
<feature type="compositionally biased region" description="Basic and acidic residues" evidence="1">
    <location>
        <begin position="21"/>
        <end position="43"/>
    </location>
</feature>
<evidence type="ECO:0000313" key="2">
    <source>
        <dbReference type="EMBL" id="CEM46477.1"/>
    </source>
</evidence>
<feature type="non-terminal residue" evidence="2">
    <location>
        <position position="238"/>
    </location>
</feature>
<feature type="region of interest" description="Disordered" evidence="1">
    <location>
        <begin position="117"/>
        <end position="175"/>
    </location>
</feature>
<accession>A0A0G4HQB9</accession>
<sequence>MSPLEQRLRGDEDILMDSEEDGRGDLVAEQKDKGVSEGEDASRQVKRVKLSNETDTATDFVPAESGENPVLCKTRPECTCDERSLSDPLDDEQFSKVLGSAGFGEIVGVRRPVVGKILSKKKKTSGSQREGQNGTSGEGGAQASGGGQTGDASLSSSFLEGGTGTDGEPPEGCSAETLKRLQSEFKSFSKAPTSDKFEVELQKDSLFHWRVRVLPEALDGDGRLRKELVERFAQPAEV</sequence>
<dbReference type="EMBL" id="CDMZ01003466">
    <property type="protein sequence ID" value="CEM46477.1"/>
    <property type="molecule type" value="Genomic_DNA"/>
</dbReference>
<gene>
    <name evidence="2" type="ORF">Cvel_30150</name>
</gene>
<name>A0A0G4HQB9_9ALVE</name>